<evidence type="ECO:0000256" key="1">
    <source>
        <dbReference type="PROSITE-ProRule" id="PRU00042"/>
    </source>
</evidence>
<keyword evidence="1" id="KW-0862">Zinc</keyword>
<dbReference type="PROSITE" id="PS50157">
    <property type="entry name" value="ZINC_FINGER_C2H2_2"/>
    <property type="match status" value="1"/>
</dbReference>
<sequence>MAGEFLWMRETPELDSATTESSGERIEELQTPSTPETQVAGLASFTDNRVEFFLGEQYPGYEPGAGKGIFQSDLDKQALCALHAPIGFESQRAANETLCQQHSAQRLEPGEVQATGATAEGYTVQLENHQYVHSVESVPVNERLANPDYIPTCFTDIHADLVCFHCGHDPTQIDIDLDMPLSSAPTTPPQHLCSPSPSQQRSPPSLPTARPKVRIPPAPASTPRQISRAATCEWCNKTFSRPGGLPRHQSASCPNRPIGVRRSLFVCLVCQETKPRKDKIQLHCQKKHGQLIGKETFVEKI</sequence>
<keyword evidence="1" id="KW-0863">Zinc-finger</keyword>
<keyword evidence="5" id="KW-1185">Reference proteome</keyword>
<dbReference type="InterPro" id="IPR013087">
    <property type="entry name" value="Znf_C2H2_type"/>
</dbReference>
<keyword evidence="1" id="KW-0479">Metal-binding</keyword>
<feature type="domain" description="C2H2-type" evidence="3">
    <location>
        <begin position="230"/>
        <end position="257"/>
    </location>
</feature>
<feature type="region of interest" description="Disordered" evidence="2">
    <location>
        <begin position="1"/>
        <end position="32"/>
    </location>
</feature>
<name>A0ABZ0NRE1_CERBT</name>
<dbReference type="Gene3D" id="3.30.160.60">
    <property type="entry name" value="Classic Zinc Finger"/>
    <property type="match status" value="1"/>
</dbReference>
<feature type="region of interest" description="Disordered" evidence="2">
    <location>
        <begin position="177"/>
        <end position="222"/>
    </location>
</feature>
<dbReference type="GeneID" id="35428571"/>
<accession>A0ABZ0NRE1</accession>
<dbReference type="Proteomes" id="UP001302367">
    <property type="component" value="Chromosome 4"/>
</dbReference>
<dbReference type="EMBL" id="CP134187">
    <property type="protein sequence ID" value="WPB02029.1"/>
    <property type="molecule type" value="Genomic_DNA"/>
</dbReference>
<gene>
    <name evidence="4" type="ORF">RHO25_006663</name>
</gene>
<reference evidence="4 5" key="1">
    <citation type="submission" date="2023-09" db="EMBL/GenBank/DDBJ databases">
        <title>Complete-Gapless Cercospora beticola genome.</title>
        <authorList>
            <person name="Wyatt N.A."/>
            <person name="Spanner R.E."/>
            <person name="Bolton M.D."/>
        </authorList>
    </citation>
    <scope>NUCLEOTIDE SEQUENCE [LARGE SCALE GENOMIC DNA]</scope>
    <source>
        <strain evidence="4">Cb09-40</strain>
    </source>
</reference>
<evidence type="ECO:0000313" key="5">
    <source>
        <dbReference type="Proteomes" id="UP001302367"/>
    </source>
</evidence>
<feature type="compositionally biased region" description="Low complexity" evidence="2">
    <location>
        <begin position="194"/>
        <end position="203"/>
    </location>
</feature>
<evidence type="ECO:0000259" key="3">
    <source>
        <dbReference type="PROSITE" id="PS50157"/>
    </source>
</evidence>
<evidence type="ECO:0000313" key="4">
    <source>
        <dbReference type="EMBL" id="WPB02029.1"/>
    </source>
</evidence>
<dbReference type="RefSeq" id="XP_023452645.2">
    <property type="nucleotide sequence ID" value="XM_023597476.2"/>
</dbReference>
<proteinExistence type="predicted"/>
<protein>
    <recommendedName>
        <fullName evidence="3">C2H2-type domain-containing protein</fullName>
    </recommendedName>
</protein>
<organism evidence="4 5">
    <name type="scientific">Cercospora beticola</name>
    <name type="common">Sugarbeet leaf spot fungus</name>
    <dbReference type="NCBI Taxonomy" id="122368"/>
    <lineage>
        <taxon>Eukaryota</taxon>
        <taxon>Fungi</taxon>
        <taxon>Dikarya</taxon>
        <taxon>Ascomycota</taxon>
        <taxon>Pezizomycotina</taxon>
        <taxon>Dothideomycetes</taxon>
        <taxon>Dothideomycetidae</taxon>
        <taxon>Mycosphaerellales</taxon>
        <taxon>Mycosphaerellaceae</taxon>
        <taxon>Cercospora</taxon>
    </lineage>
</organism>
<evidence type="ECO:0000256" key="2">
    <source>
        <dbReference type="SAM" id="MobiDB-lite"/>
    </source>
</evidence>